<dbReference type="PANTHER" id="PTHR30290:SF9">
    <property type="entry name" value="OLIGOPEPTIDE-BINDING PROTEIN APPA"/>
    <property type="match status" value="1"/>
</dbReference>
<dbReference type="Gene3D" id="3.40.190.10">
    <property type="entry name" value="Periplasmic binding protein-like II"/>
    <property type="match status" value="1"/>
</dbReference>
<feature type="domain" description="Solute-binding protein family 5" evidence="4">
    <location>
        <begin position="160"/>
        <end position="542"/>
    </location>
</feature>
<dbReference type="CDD" id="cd08497">
    <property type="entry name" value="MbnE-like"/>
    <property type="match status" value="1"/>
</dbReference>
<accession>S5ZSD2</accession>
<evidence type="ECO:0000313" key="5">
    <source>
        <dbReference type="EMBL" id="AGT42995.1"/>
    </source>
</evidence>
<evidence type="ECO:0000313" key="6">
    <source>
        <dbReference type="Proteomes" id="UP000015620"/>
    </source>
</evidence>
<dbReference type="PANTHER" id="PTHR30290">
    <property type="entry name" value="PERIPLASMIC BINDING COMPONENT OF ABC TRANSPORTER"/>
    <property type="match status" value="1"/>
</dbReference>
<keyword evidence="3" id="KW-0732">Signal</keyword>
<protein>
    <submittedName>
        <fullName evidence="5">Oligopeptide/dipeptide ABC transporter periplasmic peptide-binding protein</fullName>
    </submittedName>
</protein>
<dbReference type="SUPFAM" id="SSF53850">
    <property type="entry name" value="Periplasmic binding protein-like II"/>
    <property type="match status" value="1"/>
</dbReference>
<dbReference type="KEGG" id="tped:TPE_0499"/>
<evidence type="ECO:0000256" key="3">
    <source>
        <dbReference type="ARBA" id="ARBA00022729"/>
    </source>
</evidence>
<dbReference type="Proteomes" id="UP000015620">
    <property type="component" value="Chromosome"/>
</dbReference>
<sequence length="673" mass="77565">MKHIKLPRFFNNIFFIGDIFMENIKKFTATIAVVLAFIMLTSSCGGGKTGGASAAEGAVLAAENLTRQELEEGLPDFESPTVEDKELKVEGLPEQVVWLTSYPKDWTSKGTKPGGVFHSSLGEYPTTYRTVGPESNISSRDLFLQSYALLGLNPETKERIPGAATHWAFGADNQTVYYKLNEHVKWSDGNPCTADDYVFMHEFMTSPNLEAPWYNNWYGKREIKKINDYCISVKYLESAKLDKQTLIQSTNVAPRPKHFYGGKLEKGWYEEYNWKAEPVTGPYVFDENASVKGELLVFKRVENWWAREYEYYKNQYNFERIEYKLITGGADVMEGYFYKGELDSFGLAIPAIWRKASANENITNGYINRWMVHFLPAEGLAGIFINTKVPFFSNKKVRQAMYYAIDIQGMIDQALYGEYTRYHNIGVGHYWAGVYFDDTTIKKPDFDPDKAKELLAEAGYTEIGPDGVLMNKAGERASFELLYIAAHHTERLTILKEQAKKAGVEIELKMQASGAFNDVLNRKFQAWWGSMSTYSPPKYWEYFSKSNAEKPLTNNFFGWWSPEMEKLLAIEESGPELDELARIDKEIQRIVHDEALIIPGYYLDFSRIAAWKWIRFPSWGNAKFIDFYGWADPMYFGWMWMDENIKAEVQKAMEEGKTYEPQVWHLAERYILK</sequence>
<dbReference type="Gene3D" id="3.10.105.10">
    <property type="entry name" value="Dipeptide-binding Protein, Domain 3"/>
    <property type="match status" value="1"/>
</dbReference>
<dbReference type="InterPro" id="IPR039424">
    <property type="entry name" value="SBP_5"/>
</dbReference>
<keyword evidence="2" id="KW-0813">Transport</keyword>
<dbReference type="PATRIC" id="fig|1291379.3.peg.502"/>
<reference evidence="5 6" key="1">
    <citation type="journal article" date="2013" name="PLoS ONE">
        <title>Genome-Wide Relatedness of Treponema pedis, from Gingiva and Necrotic Skin Lesions of Pigs, with the Human Oral Pathogen Treponema denticola.</title>
        <authorList>
            <person name="Svartstrom O."/>
            <person name="Mushtaq M."/>
            <person name="Pringle M."/>
            <person name="Segerman B."/>
        </authorList>
    </citation>
    <scope>NUCLEOTIDE SEQUENCE [LARGE SCALE GENOMIC DNA]</scope>
    <source>
        <strain evidence="5">T A4</strain>
    </source>
</reference>
<dbReference type="InterPro" id="IPR000914">
    <property type="entry name" value="SBP_5_dom"/>
</dbReference>
<evidence type="ECO:0000256" key="2">
    <source>
        <dbReference type="ARBA" id="ARBA00022448"/>
    </source>
</evidence>
<dbReference type="AlphaFoldDB" id="S5ZSD2"/>
<keyword evidence="6" id="KW-1185">Reference proteome</keyword>
<organism evidence="5 6">
    <name type="scientific">Treponema pedis str. T A4</name>
    <dbReference type="NCBI Taxonomy" id="1291379"/>
    <lineage>
        <taxon>Bacteria</taxon>
        <taxon>Pseudomonadati</taxon>
        <taxon>Spirochaetota</taxon>
        <taxon>Spirochaetia</taxon>
        <taxon>Spirochaetales</taxon>
        <taxon>Treponemataceae</taxon>
        <taxon>Treponema</taxon>
    </lineage>
</organism>
<dbReference type="HOGENOM" id="CLU_026689_0_0_12"/>
<evidence type="ECO:0000259" key="4">
    <source>
        <dbReference type="Pfam" id="PF00496"/>
    </source>
</evidence>
<comment type="similarity">
    <text evidence="1">Belongs to the bacterial solute-binding protein 5 family.</text>
</comment>
<dbReference type="Pfam" id="PF00496">
    <property type="entry name" value="SBP_bac_5"/>
    <property type="match status" value="1"/>
</dbReference>
<gene>
    <name evidence="5" type="ORF">TPE_0499</name>
</gene>
<dbReference type="STRING" id="1291379.TPE_0499"/>
<dbReference type="EMBL" id="CP004120">
    <property type="protein sequence ID" value="AGT42995.1"/>
    <property type="molecule type" value="Genomic_DNA"/>
</dbReference>
<dbReference type="GO" id="GO:0015833">
    <property type="term" value="P:peptide transport"/>
    <property type="evidence" value="ECO:0007669"/>
    <property type="project" value="TreeGrafter"/>
</dbReference>
<evidence type="ECO:0000256" key="1">
    <source>
        <dbReference type="ARBA" id="ARBA00005695"/>
    </source>
</evidence>
<name>S5ZSD2_9SPIR</name>
<proteinExistence type="inferred from homology"/>
<dbReference type="GO" id="GO:1904680">
    <property type="term" value="F:peptide transmembrane transporter activity"/>
    <property type="evidence" value="ECO:0007669"/>
    <property type="project" value="TreeGrafter"/>
</dbReference>